<organism evidence="2 3">
    <name type="scientific">Ralstonia pickettii</name>
    <name type="common">Burkholderia pickettii</name>
    <dbReference type="NCBI Taxonomy" id="329"/>
    <lineage>
        <taxon>Bacteria</taxon>
        <taxon>Pseudomonadati</taxon>
        <taxon>Pseudomonadota</taxon>
        <taxon>Betaproteobacteria</taxon>
        <taxon>Burkholderiales</taxon>
        <taxon>Burkholderiaceae</taxon>
        <taxon>Ralstonia</taxon>
    </lineage>
</organism>
<dbReference type="SUPFAM" id="SSF55811">
    <property type="entry name" value="Nudix"/>
    <property type="match status" value="1"/>
</dbReference>
<dbReference type="CDD" id="cd03676">
    <property type="entry name" value="NUDIX_Tnr3_like"/>
    <property type="match status" value="1"/>
</dbReference>
<evidence type="ECO:0000259" key="1">
    <source>
        <dbReference type="PROSITE" id="PS51462"/>
    </source>
</evidence>
<dbReference type="GO" id="GO:0003824">
    <property type="term" value="F:catalytic activity"/>
    <property type="evidence" value="ECO:0007669"/>
    <property type="project" value="UniProtKB-ARBA"/>
</dbReference>
<dbReference type="Proteomes" id="UP000234456">
    <property type="component" value="Unassembled WGS sequence"/>
</dbReference>
<dbReference type="Gene3D" id="3.30.750.160">
    <property type="match status" value="1"/>
</dbReference>
<dbReference type="Pfam" id="PF00293">
    <property type="entry name" value="NUDIX"/>
    <property type="match status" value="1"/>
</dbReference>
<dbReference type="Gene3D" id="3.90.79.10">
    <property type="entry name" value="Nucleoside Triphosphate Pyrophosphohydrolase"/>
    <property type="match status" value="1"/>
</dbReference>
<name>A0A2N4TJQ5_RALPI</name>
<dbReference type="EMBL" id="PKQE01000009">
    <property type="protein sequence ID" value="PLC39936.1"/>
    <property type="molecule type" value="Genomic_DNA"/>
</dbReference>
<dbReference type="PROSITE" id="PS51462">
    <property type="entry name" value="NUDIX"/>
    <property type="match status" value="1"/>
</dbReference>
<accession>A0A2N4TJQ5</accession>
<dbReference type="InterPro" id="IPR031804">
    <property type="entry name" value="DUF4743"/>
</dbReference>
<sequence length="284" mass="30836">MTDPRIQRIRDGLAARQAFDADALIPWIVAGQRVGWLSRERASLLARWPQWFDVSTKRVDLRETLANEAARTAALAEVIARLAEDGHVRGWRDERFAVNTGWGTPTLALIERAAARFFGIRTYAAHMNGLIASADDAGPALWLARRAETKPIDPGMWDNLVAGGIGHGFDARGALEKECWEEAGIGADLAARLVPCGTLDVLREVPEGIQCETLFAFDLTLPDSFIPVNQDGEVAGHLRASPNAALDIMADFAMTVDATLVTLDALARLGSSPTPQRFAPDNNT</sequence>
<protein>
    <submittedName>
        <fullName evidence="2">DUF4743 domain-containing protein</fullName>
    </submittedName>
</protein>
<dbReference type="InterPro" id="IPR000086">
    <property type="entry name" value="NUDIX_hydrolase_dom"/>
</dbReference>
<evidence type="ECO:0000313" key="3">
    <source>
        <dbReference type="Proteomes" id="UP000234456"/>
    </source>
</evidence>
<gene>
    <name evidence="2" type="ORF">C0Q88_24870</name>
</gene>
<dbReference type="InterPro" id="IPR015797">
    <property type="entry name" value="NUDIX_hydrolase-like_dom_sf"/>
</dbReference>
<reference evidence="2 3" key="1">
    <citation type="submission" date="2017-12" db="EMBL/GenBank/DDBJ databases">
        <title>Draft genome sequence of Ralstonia pickettii 52.</title>
        <authorList>
            <person name="Zheng B."/>
        </authorList>
    </citation>
    <scope>NUCLEOTIDE SEQUENCE [LARGE SCALE GENOMIC DNA]</scope>
    <source>
        <strain evidence="2 3">52</strain>
    </source>
</reference>
<feature type="domain" description="Nudix hydrolase" evidence="1">
    <location>
        <begin position="124"/>
        <end position="262"/>
    </location>
</feature>
<dbReference type="RefSeq" id="WP_102067565.1">
    <property type="nucleotide sequence ID" value="NZ_PKQE01000009.1"/>
</dbReference>
<proteinExistence type="predicted"/>
<evidence type="ECO:0000313" key="2">
    <source>
        <dbReference type="EMBL" id="PLC39936.1"/>
    </source>
</evidence>
<comment type="caution">
    <text evidence="2">The sequence shown here is derived from an EMBL/GenBank/DDBJ whole genome shotgun (WGS) entry which is preliminary data.</text>
</comment>
<dbReference type="OrthoDB" id="5621792at2"/>
<dbReference type="Pfam" id="PF15916">
    <property type="entry name" value="DUF4743"/>
    <property type="match status" value="1"/>
</dbReference>
<dbReference type="AlphaFoldDB" id="A0A2N4TJQ5"/>